<organism evidence="8 9">
    <name type="scientific">Pseudocohnilembus persalinus</name>
    <name type="common">Ciliate</name>
    <dbReference type="NCBI Taxonomy" id="266149"/>
    <lineage>
        <taxon>Eukaryota</taxon>
        <taxon>Sar</taxon>
        <taxon>Alveolata</taxon>
        <taxon>Ciliophora</taxon>
        <taxon>Intramacronucleata</taxon>
        <taxon>Oligohymenophorea</taxon>
        <taxon>Scuticociliatia</taxon>
        <taxon>Philasterida</taxon>
        <taxon>Pseudocohnilembidae</taxon>
        <taxon>Pseudocohnilembus</taxon>
    </lineage>
</organism>
<evidence type="ECO:0000256" key="2">
    <source>
        <dbReference type="ARBA" id="ARBA00022692"/>
    </source>
</evidence>
<gene>
    <name evidence="8" type="ORF">PPERSA_06906</name>
</gene>
<reference evidence="8 9" key="1">
    <citation type="journal article" date="2015" name="Sci. Rep.">
        <title>Genome of the facultative scuticociliatosis pathogen Pseudocohnilembus persalinus provides insight into its virulence through horizontal gene transfer.</title>
        <authorList>
            <person name="Xiong J."/>
            <person name="Wang G."/>
            <person name="Cheng J."/>
            <person name="Tian M."/>
            <person name="Pan X."/>
            <person name="Warren A."/>
            <person name="Jiang C."/>
            <person name="Yuan D."/>
            <person name="Miao W."/>
        </authorList>
    </citation>
    <scope>NUCLEOTIDE SEQUENCE [LARGE SCALE GENOMIC DNA]</scope>
    <source>
        <strain evidence="8">36N120E</strain>
    </source>
</reference>
<name>A0A0V0QYF6_PSEPJ</name>
<feature type="compositionally biased region" description="Basic and acidic residues" evidence="5">
    <location>
        <begin position="669"/>
        <end position="693"/>
    </location>
</feature>
<dbReference type="PANTHER" id="PTHR43310">
    <property type="entry name" value="SULFATE TRANSPORTER YBAR-RELATED"/>
    <property type="match status" value="1"/>
</dbReference>
<feature type="transmembrane region" description="Helical" evidence="6">
    <location>
        <begin position="237"/>
        <end position="255"/>
    </location>
</feature>
<evidence type="ECO:0000259" key="7">
    <source>
        <dbReference type="PROSITE" id="PS50801"/>
    </source>
</evidence>
<feature type="transmembrane region" description="Helical" evidence="6">
    <location>
        <begin position="411"/>
        <end position="434"/>
    </location>
</feature>
<dbReference type="AlphaFoldDB" id="A0A0V0QYF6"/>
<dbReference type="Proteomes" id="UP000054937">
    <property type="component" value="Unassembled WGS sequence"/>
</dbReference>
<dbReference type="InterPro" id="IPR036513">
    <property type="entry name" value="STAS_dom_sf"/>
</dbReference>
<feature type="transmembrane region" description="Helical" evidence="6">
    <location>
        <begin position="204"/>
        <end position="225"/>
    </location>
</feature>
<evidence type="ECO:0000256" key="1">
    <source>
        <dbReference type="ARBA" id="ARBA00004141"/>
    </source>
</evidence>
<evidence type="ECO:0000256" key="4">
    <source>
        <dbReference type="ARBA" id="ARBA00023136"/>
    </source>
</evidence>
<feature type="transmembrane region" description="Helical" evidence="6">
    <location>
        <begin position="287"/>
        <end position="304"/>
    </location>
</feature>
<feature type="transmembrane region" description="Helical" evidence="6">
    <location>
        <begin position="310"/>
        <end position="327"/>
    </location>
</feature>
<comment type="caution">
    <text evidence="8">The sequence shown here is derived from an EMBL/GenBank/DDBJ whole genome shotgun (WGS) entry which is preliminary data.</text>
</comment>
<protein>
    <submittedName>
        <fullName evidence="8">STAS domain</fullName>
    </submittedName>
</protein>
<proteinExistence type="predicted"/>
<evidence type="ECO:0000256" key="3">
    <source>
        <dbReference type="ARBA" id="ARBA00022989"/>
    </source>
</evidence>
<feature type="domain" description="STAS" evidence="7">
    <location>
        <begin position="546"/>
        <end position="606"/>
    </location>
</feature>
<feature type="transmembrane region" description="Helical" evidence="6">
    <location>
        <begin position="494"/>
        <end position="523"/>
    </location>
</feature>
<evidence type="ECO:0000256" key="6">
    <source>
        <dbReference type="SAM" id="Phobius"/>
    </source>
</evidence>
<accession>A0A0V0QYF6</accession>
<keyword evidence="3 6" id="KW-1133">Transmembrane helix</keyword>
<keyword evidence="2 6" id="KW-0812">Transmembrane</keyword>
<feature type="transmembrane region" description="Helical" evidence="6">
    <location>
        <begin position="372"/>
        <end position="391"/>
    </location>
</feature>
<keyword evidence="4 6" id="KW-0472">Membrane</keyword>
<dbReference type="GO" id="GO:0016020">
    <property type="term" value="C:membrane"/>
    <property type="evidence" value="ECO:0007669"/>
    <property type="project" value="UniProtKB-SubCell"/>
</dbReference>
<dbReference type="OrthoDB" id="288203at2759"/>
<evidence type="ECO:0000313" key="8">
    <source>
        <dbReference type="EMBL" id="KRX07291.1"/>
    </source>
</evidence>
<keyword evidence="9" id="KW-1185">Reference proteome</keyword>
<dbReference type="EMBL" id="LDAU01000084">
    <property type="protein sequence ID" value="KRX07291.1"/>
    <property type="molecule type" value="Genomic_DNA"/>
</dbReference>
<dbReference type="PANTHER" id="PTHR43310:SF1">
    <property type="entry name" value="SULFATE TRANSPORTER YBAR-RELATED"/>
    <property type="match status" value="1"/>
</dbReference>
<feature type="region of interest" description="Disordered" evidence="5">
    <location>
        <begin position="817"/>
        <end position="837"/>
    </location>
</feature>
<feature type="transmembrane region" description="Helical" evidence="6">
    <location>
        <begin position="156"/>
        <end position="183"/>
    </location>
</feature>
<evidence type="ECO:0000313" key="9">
    <source>
        <dbReference type="Proteomes" id="UP000054937"/>
    </source>
</evidence>
<sequence length="837" mass="96880">MQPIPQKESKKDTGQKYKLLHNYRYKDYIILGVSDQGEIQKVSHIDSTKNKENFNENQQINNKNEIHQDQTHIIEECSEQLLFQKFNKYEFGTTLKNIFFYPQYMKDGIEFYTQKKLKFLMEIINAIVLTLYQIPGALIFSIIARVHPIHGIYSCFFMNLFSTILGGKPGLVSGISPGIALSIRYLMAPDGPLEKHTYEEKFNHLMWCLIWVGIWNFLASVVRFPQLMRLTGYPVKATYFCSLVIIVFISQLDIFQKCKKNNQNEETQYFCMDSDDREYYDFGASETWISIGYALFVALFIFFVSKIPKVGYHLMAPVIALTIISIIEHQGTRKNDHQVRTVEETWPGDFQMIEYDGPEKELGDEGYKWGTIFAYSAYFFFMSYFETMFSIEKYEKVKELKQDYFSWSQEMLTQGFGSIFCGLFGGIGGGAQYYETKLNNKNLQSSGKISTLICCILILILGSYAYQPMEKIPVAGLTGLILMMVRRKCPLRELLLIVLGTALAAVTQIVFGLALVISCLAIAGCWEESEQFEMKIEYCTLGDKKIKIYKMYGNLYYSCIRNFQCSLTPELDENHVILDFSNSKIIDYSSLNGVNDMSKRYNNQSIDDDKTGKKTPTPKQMWILNLDEESKQIVRQSQDIAHDIVYVPDDYLEQLPNLLDLQPRGTVQQHEEHHKGEENDENKIENKNGESKSENQVQMVKLQKEKRENGNDNSEEFDDEIFEEKNSVRLGGDISFNQANLQGRHESQIENNIQDKQVQKLKQQIEKESSSNQVILVEPNQIPDNQQNQDNLEYNNNNQNIKFQLAQISEDKLVSTDNVKEDQNLMKERQMNKSDKK</sequence>
<dbReference type="InterPro" id="IPR052706">
    <property type="entry name" value="Membrane-Transporter-like"/>
</dbReference>
<comment type="subcellular location">
    <subcellularLocation>
        <location evidence="1">Membrane</location>
        <topology evidence="1">Multi-pass membrane protein</topology>
    </subcellularLocation>
</comment>
<dbReference type="InterPro" id="IPR002645">
    <property type="entry name" value="STAS_dom"/>
</dbReference>
<dbReference type="Gene3D" id="3.30.750.24">
    <property type="entry name" value="STAS domain"/>
    <property type="match status" value="1"/>
</dbReference>
<evidence type="ECO:0000256" key="5">
    <source>
        <dbReference type="SAM" id="MobiDB-lite"/>
    </source>
</evidence>
<dbReference type="InParanoid" id="A0A0V0QYF6"/>
<dbReference type="InterPro" id="IPR011547">
    <property type="entry name" value="SLC26A/SulP_dom"/>
</dbReference>
<dbReference type="PROSITE" id="PS50801">
    <property type="entry name" value="STAS"/>
    <property type="match status" value="1"/>
</dbReference>
<feature type="transmembrane region" description="Helical" evidence="6">
    <location>
        <begin position="123"/>
        <end position="144"/>
    </location>
</feature>
<dbReference type="Pfam" id="PF00916">
    <property type="entry name" value="Sulfate_transp"/>
    <property type="match status" value="1"/>
</dbReference>
<dbReference type="SUPFAM" id="SSF52091">
    <property type="entry name" value="SpoIIaa-like"/>
    <property type="match status" value="1"/>
</dbReference>
<feature type="region of interest" description="Disordered" evidence="5">
    <location>
        <begin position="665"/>
        <end position="698"/>
    </location>
</feature>
<feature type="transmembrane region" description="Helical" evidence="6">
    <location>
        <begin position="446"/>
        <end position="466"/>
    </location>
</feature>